<sequence length="158" mass="17510">MEKMTNRAGKFPVLDEKVAYAIEAVMGVVLVALLPVFLPTIPIAVYWGLLGVVLVVSLLANLFSWGRVHVFKVLLWLLSSYIPAVSFGVASLYRNIPFLLTIAIVLFVCLAAFVFIYTLLLFLKKRFYGVPSFAPLFLTIDSIAVGLLFVCYLSMAIN</sequence>
<feature type="transmembrane region" description="Helical" evidence="1">
    <location>
        <begin position="99"/>
        <end position="123"/>
    </location>
</feature>
<feature type="transmembrane region" description="Helical" evidence="1">
    <location>
        <begin position="135"/>
        <end position="157"/>
    </location>
</feature>
<evidence type="ECO:0000256" key="1">
    <source>
        <dbReference type="SAM" id="Phobius"/>
    </source>
</evidence>
<dbReference type="Proteomes" id="UP000823641">
    <property type="component" value="Unassembled WGS sequence"/>
</dbReference>
<feature type="transmembrane region" description="Helical" evidence="1">
    <location>
        <begin position="73"/>
        <end position="93"/>
    </location>
</feature>
<protein>
    <submittedName>
        <fullName evidence="2">Uncharacterized protein</fullName>
    </submittedName>
</protein>
<accession>A0A9D9N4G6</accession>
<feature type="transmembrane region" description="Helical" evidence="1">
    <location>
        <begin position="20"/>
        <end position="38"/>
    </location>
</feature>
<reference evidence="2" key="2">
    <citation type="journal article" date="2021" name="PeerJ">
        <title>Extensive microbial diversity within the chicken gut microbiome revealed by metagenomics and culture.</title>
        <authorList>
            <person name="Gilroy R."/>
            <person name="Ravi A."/>
            <person name="Getino M."/>
            <person name="Pursley I."/>
            <person name="Horton D.L."/>
            <person name="Alikhan N.F."/>
            <person name="Baker D."/>
            <person name="Gharbi K."/>
            <person name="Hall N."/>
            <person name="Watson M."/>
            <person name="Adriaenssens E.M."/>
            <person name="Foster-Nyarko E."/>
            <person name="Jarju S."/>
            <person name="Secka A."/>
            <person name="Antonio M."/>
            <person name="Oren A."/>
            <person name="Chaudhuri R.R."/>
            <person name="La Ragione R."/>
            <person name="Hildebrand F."/>
            <person name="Pallen M.J."/>
        </authorList>
    </citation>
    <scope>NUCLEOTIDE SEQUENCE</scope>
    <source>
        <strain evidence="2">G3-3990</strain>
    </source>
</reference>
<comment type="caution">
    <text evidence="2">The sequence shown here is derived from an EMBL/GenBank/DDBJ whole genome shotgun (WGS) entry which is preliminary data.</text>
</comment>
<organism evidence="2 3">
    <name type="scientific">Candidatus Gallipaludibacter merdavium</name>
    <dbReference type="NCBI Taxonomy" id="2840839"/>
    <lineage>
        <taxon>Bacteria</taxon>
        <taxon>Pseudomonadati</taxon>
        <taxon>Bacteroidota</taxon>
        <taxon>Bacteroidia</taxon>
        <taxon>Bacteroidales</taxon>
        <taxon>Candidatus Gallipaludibacter</taxon>
    </lineage>
</organism>
<feature type="transmembrane region" description="Helical" evidence="1">
    <location>
        <begin position="44"/>
        <end position="66"/>
    </location>
</feature>
<keyword evidence="1" id="KW-0812">Transmembrane</keyword>
<evidence type="ECO:0000313" key="2">
    <source>
        <dbReference type="EMBL" id="MBO8459858.1"/>
    </source>
</evidence>
<proteinExistence type="predicted"/>
<keyword evidence="1" id="KW-1133">Transmembrane helix</keyword>
<keyword evidence="1" id="KW-0472">Membrane</keyword>
<gene>
    <name evidence="2" type="ORF">IAA73_05940</name>
</gene>
<reference evidence="2" key="1">
    <citation type="submission" date="2020-10" db="EMBL/GenBank/DDBJ databases">
        <authorList>
            <person name="Gilroy R."/>
        </authorList>
    </citation>
    <scope>NUCLEOTIDE SEQUENCE</scope>
    <source>
        <strain evidence="2">G3-3990</strain>
    </source>
</reference>
<dbReference type="AlphaFoldDB" id="A0A9D9N4G6"/>
<name>A0A9D9N4G6_9BACT</name>
<dbReference type="EMBL" id="JADIMG010000058">
    <property type="protein sequence ID" value="MBO8459858.1"/>
    <property type="molecule type" value="Genomic_DNA"/>
</dbReference>
<evidence type="ECO:0000313" key="3">
    <source>
        <dbReference type="Proteomes" id="UP000823641"/>
    </source>
</evidence>